<dbReference type="Gene3D" id="1.20.1280.50">
    <property type="match status" value="1"/>
</dbReference>
<dbReference type="Pfam" id="PF00646">
    <property type="entry name" value="F-box"/>
    <property type="match status" value="1"/>
</dbReference>
<name>A0A835BM64_9POAL</name>
<evidence type="ECO:0000313" key="4">
    <source>
        <dbReference type="Proteomes" id="UP000636709"/>
    </source>
</evidence>
<evidence type="ECO:0008006" key="5">
    <source>
        <dbReference type="Google" id="ProtNLM"/>
    </source>
</evidence>
<evidence type="ECO:0000313" key="3">
    <source>
        <dbReference type="EMBL" id="KAF8702474.1"/>
    </source>
</evidence>
<feature type="domain" description="F-box" evidence="1">
    <location>
        <begin position="32"/>
        <end position="65"/>
    </location>
</feature>
<dbReference type="InterPro" id="IPR050942">
    <property type="entry name" value="F-box_BR-signaling"/>
</dbReference>
<evidence type="ECO:0000259" key="1">
    <source>
        <dbReference type="Pfam" id="PF00646"/>
    </source>
</evidence>
<dbReference type="Proteomes" id="UP000636709">
    <property type="component" value="Unassembled WGS sequence"/>
</dbReference>
<sequence>MEGAPPASRPGSDSLCEEFSKAALGSFPSPSWSDLPIDILISILQWLELPQALAFASVCTTWRAAAIGAGVPCSFAPWIMSWGKHLKETHVHGRCSSVVTCNLYHPVDVKKYYGVSFPKGCFVLCCGASHGWLILANDLSNLVLYNPVTLAMIPLPPVTDFTCVEVTCGGYSLKGNFFEADRFGMWFYQKAVLSRSPSKGGVYSVMLIHNDSSWLSFVKAGQDKWQVVSTLRRGGSYLDCAYHKGRFYSVTLDGMVEKWNLDGANGPTRDVVVGGKPLPGCIVSRHLVSTPWGDLLQVRALVAVGYPDGVAFEIYKFLPDGCKKVQENILEDHALFLGLNHSACLPTQNLHGIRSRCIYFSAPVLTHAFDYLLQLRTWGGARTYDLERRRFECVVPSDVDKLMYGLVPSDVWITQNL</sequence>
<proteinExistence type="predicted"/>
<evidence type="ECO:0000259" key="2">
    <source>
        <dbReference type="Pfam" id="PF03478"/>
    </source>
</evidence>
<dbReference type="Pfam" id="PF03478">
    <property type="entry name" value="Beta-prop_KIB1-4"/>
    <property type="match status" value="1"/>
</dbReference>
<dbReference type="SUPFAM" id="SSF81383">
    <property type="entry name" value="F-box domain"/>
    <property type="match status" value="1"/>
</dbReference>
<feature type="domain" description="KIB1-4 beta-propeller" evidence="2">
    <location>
        <begin position="108"/>
        <end position="361"/>
    </location>
</feature>
<dbReference type="InterPro" id="IPR036047">
    <property type="entry name" value="F-box-like_dom_sf"/>
</dbReference>
<keyword evidence="4" id="KW-1185">Reference proteome</keyword>
<gene>
    <name evidence="3" type="ORF">HU200_032852</name>
</gene>
<dbReference type="PANTHER" id="PTHR44259:SF77">
    <property type="entry name" value="OS04G0563401 PROTEIN"/>
    <property type="match status" value="1"/>
</dbReference>
<reference evidence="3" key="1">
    <citation type="submission" date="2020-07" db="EMBL/GenBank/DDBJ databases">
        <title>Genome sequence and genetic diversity analysis of an under-domesticated orphan crop, white fonio (Digitaria exilis).</title>
        <authorList>
            <person name="Bennetzen J.L."/>
            <person name="Chen S."/>
            <person name="Ma X."/>
            <person name="Wang X."/>
            <person name="Yssel A.E.J."/>
            <person name="Chaluvadi S.R."/>
            <person name="Johnson M."/>
            <person name="Gangashetty P."/>
            <person name="Hamidou F."/>
            <person name="Sanogo M.D."/>
            <person name="Zwaenepoel A."/>
            <person name="Wallace J."/>
            <person name="Van De Peer Y."/>
            <person name="Van Deynze A."/>
        </authorList>
    </citation>
    <scope>NUCLEOTIDE SEQUENCE</scope>
    <source>
        <tissue evidence="3">Leaves</tissue>
    </source>
</reference>
<dbReference type="InterPro" id="IPR001810">
    <property type="entry name" value="F-box_dom"/>
</dbReference>
<comment type="caution">
    <text evidence="3">The sequence shown here is derived from an EMBL/GenBank/DDBJ whole genome shotgun (WGS) entry which is preliminary data.</text>
</comment>
<dbReference type="InterPro" id="IPR005174">
    <property type="entry name" value="KIB1-4_b-propeller"/>
</dbReference>
<dbReference type="OrthoDB" id="622644at2759"/>
<protein>
    <recommendedName>
        <fullName evidence="5">F-box domain-containing protein</fullName>
    </recommendedName>
</protein>
<dbReference type="AlphaFoldDB" id="A0A835BM64"/>
<dbReference type="EMBL" id="JACEFO010001785">
    <property type="protein sequence ID" value="KAF8702474.1"/>
    <property type="molecule type" value="Genomic_DNA"/>
</dbReference>
<accession>A0A835BM64</accession>
<dbReference type="PANTHER" id="PTHR44259">
    <property type="entry name" value="OS07G0183000 PROTEIN-RELATED"/>
    <property type="match status" value="1"/>
</dbReference>
<organism evidence="3 4">
    <name type="scientific">Digitaria exilis</name>
    <dbReference type="NCBI Taxonomy" id="1010633"/>
    <lineage>
        <taxon>Eukaryota</taxon>
        <taxon>Viridiplantae</taxon>
        <taxon>Streptophyta</taxon>
        <taxon>Embryophyta</taxon>
        <taxon>Tracheophyta</taxon>
        <taxon>Spermatophyta</taxon>
        <taxon>Magnoliopsida</taxon>
        <taxon>Liliopsida</taxon>
        <taxon>Poales</taxon>
        <taxon>Poaceae</taxon>
        <taxon>PACMAD clade</taxon>
        <taxon>Panicoideae</taxon>
        <taxon>Panicodae</taxon>
        <taxon>Paniceae</taxon>
        <taxon>Anthephorinae</taxon>
        <taxon>Digitaria</taxon>
    </lineage>
</organism>